<feature type="compositionally biased region" description="Gly residues" evidence="1">
    <location>
        <begin position="26"/>
        <end position="37"/>
    </location>
</feature>
<dbReference type="EMBL" id="ABJB011100980">
    <property type="status" value="NOT_ANNOTATED_CDS"/>
    <property type="molecule type" value="Genomic_DNA"/>
</dbReference>
<sequence length="104" mass="10494">VDSVVVSATRAHLRGDHGDPLVSGHPGKGGRGGGGGRGTHDGENLLGWAGTGLGLDGDGLGAARKVARGLTSEARSQGARRGGWHTNGGGLRRRMLLGLHCWVA</sequence>
<accession>B7PMC5</accession>
<dbReference type="InParanoid" id="B7PMC5"/>
<dbReference type="AlphaFoldDB" id="B7PMC5"/>
<dbReference type="Proteomes" id="UP000001555">
    <property type="component" value="Unassembled WGS sequence"/>
</dbReference>
<dbReference type="EMBL" id="ABJB010284231">
    <property type="status" value="NOT_ANNOTATED_CDS"/>
    <property type="molecule type" value="Genomic_DNA"/>
</dbReference>
<name>B7PMC5_IXOSC</name>
<feature type="non-terminal residue" evidence="2">
    <location>
        <position position="1"/>
    </location>
</feature>
<evidence type="ECO:0000313" key="2">
    <source>
        <dbReference type="EMBL" id="EEC07747.1"/>
    </source>
</evidence>
<gene>
    <name evidence="2" type="ORF">IscW_ISCW006467</name>
</gene>
<protein>
    <submittedName>
        <fullName evidence="2 3">Uncharacterized protein</fullName>
    </submittedName>
</protein>
<dbReference type="PaxDb" id="6945-B7PMC5"/>
<dbReference type="HOGENOM" id="CLU_2256738_0_0_1"/>
<reference evidence="2 4" key="1">
    <citation type="submission" date="2008-03" db="EMBL/GenBank/DDBJ databases">
        <title>Annotation of Ixodes scapularis.</title>
        <authorList>
            <consortium name="Ixodes scapularis Genome Project Consortium"/>
            <person name="Caler E."/>
            <person name="Hannick L.I."/>
            <person name="Bidwell S."/>
            <person name="Joardar V."/>
            <person name="Thiagarajan M."/>
            <person name="Amedeo P."/>
            <person name="Galinsky K.J."/>
            <person name="Schobel S."/>
            <person name="Inman J."/>
            <person name="Hostetler J."/>
            <person name="Miller J."/>
            <person name="Hammond M."/>
            <person name="Megy K."/>
            <person name="Lawson D."/>
            <person name="Kodira C."/>
            <person name="Sutton G."/>
            <person name="Meyer J."/>
            <person name="Hill C.A."/>
            <person name="Birren B."/>
            <person name="Nene V."/>
            <person name="Collins F."/>
            <person name="Alarcon-Chaidez F."/>
            <person name="Wikel S."/>
            <person name="Strausberg R."/>
        </authorList>
    </citation>
    <scope>NUCLEOTIDE SEQUENCE [LARGE SCALE GENOMIC DNA]</scope>
    <source>
        <strain evidence="4">Wikel</strain>
        <strain evidence="2">Wikel colony</strain>
    </source>
</reference>
<evidence type="ECO:0000313" key="3">
    <source>
        <dbReference type="EnsemblMetazoa" id="ISCW006467-PA"/>
    </source>
</evidence>
<dbReference type="EnsemblMetazoa" id="ISCW006467-RA">
    <property type="protein sequence ID" value="ISCW006467-PA"/>
    <property type="gene ID" value="ISCW006467"/>
</dbReference>
<proteinExistence type="predicted"/>
<keyword evidence="4" id="KW-1185">Reference proteome</keyword>
<feature type="non-terminal residue" evidence="2">
    <location>
        <position position="104"/>
    </location>
</feature>
<organism>
    <name type="scientific">Ixodes scapularis</name>
    <name type="common">Black-legged tick</name>
    <name type="synonym">Deer tick</name>
    <dbReference type="NCBI Taxonomy" id="6945"/>
    <lineage>
        <taxon>Eukaryota</taxon>
        <taxon>Metazoa</taxon>
        <taxon>Ecdysozoa</taxon>
        <taxon>Arthropoda</taxon>
        <taxon>Chelicerata</taxon>
        <taxon>Arachnida</taxon>
        <taxon>Acari</taxon>
        <taxon>Parasitiformes</taxon>
        <taxon>Ixodida</taxon>
        <taxon>Ixodoidea</taxon>
        <taxon>Ixodidae</taxon>
        <taxon>Ixodinae</taxon>
        <taxon>Ixodes</taxon>
    </lineage>
</organism>
<dbReference type="EMBL" id="ABJB010684649">
    <property type="status" value="NOT_ANNOTATED_CDS"/>
    <property type="molecule type" value="Genomic_DNA"/>
</dbReference>
<evidence type="ECO:0000313" key="4">
    <source>
        <dbReference type="Proteomes" id="UP000001555"/>
    </source>
</evidence>
<feature type="region of interest" description="Disordered" evidence="1">
    <location>
        <begin position="1"/>
        <end position="43"/>
    </location>
</feature>
<dbReference type="EMBL" id="ABJB010991367">
    <property type="status" value="NOT_ANNOTATED_CDS"/>
    <property type="molecule type" value="Genomic_DNA"/>
</dbReference>
<dbReference type="VEuPathDB" id="VectorBase:ISCW006467"/>
<dbReference type="EMBL" id="DS746509">
    <property type="protein sequence ID" value="EEC07747.1"/>
    <property type="molecule type" value="Genomic_DNA"/>
</dbReference>
<evidence type="ECO:0000256" key="1">
    <source>
        <dbReference type="SAM" id="MobiDB-lite"/>
    </source>
</evidence>
<dbReference type="EMBL" id="ABJB010564411">
    <property type="status" value="NOT_ANNOTATED_CDS"/>
    <property type="molecule type" value="Genomic_DNA"/>
</dbReference>
<reference evidence="3" key="2">
    <citation type="submission" date="2020-05" db="UniProtKB">
        <authorList>
            <consortium name="EnsemblMetazoa"/>
        </authorList>
    </citation>
    <scope>IDENTIFICATION</scope>
    <source>
        <strain evidence="3">wikel</strain>
    </source>
</reference>